<gene>
    <name evidence="2" type="ORF">DFE_0526</name>
</gene>
<dbReference type="SUPFAM" id="SSF48208">
    <property type="entry name" value="Six-hairpin glycosidases"/>
    <property type="match status" value="1"/>
</dbReference>
<dbReference type="PIRSF" id="PIRSF006402">
    <property type="entry name" value="UCP006402_thioredoxin"/>
    <property type="match status" value="1"/>
</dbReference>
<dbReference type="KEGG" id="dfl:DFE_0526"/>
<organism evidence="2 3">
    <name type="scientific">Desulfovibrio ferrophilus</name>
    <dbReference type="NCBI Taxonomy" id="241368"/>
    <lineage>
        <taxon>Bacteria</taxon>
        <taxon>Pseudomonadati</taxon>
        <taxon>Thermodesulfobacteriota</taxon>
        <taxon>Desulfovibrionia</taxon>
        <taxon>Desulfovibrionales</taxon>
        <taxon>Desulfovibrionaceae</taxon>
        <taxon>Desulfovibrio</taxon>
    </lineage>
</organism>
<dbReference type="InterPro" id="IPR036249">
    <property type="entry name" value="Thioredoxin-like_sf"/>
</dbReference>
<evidence type="ECO:0000259" key="1">
    <source>
        <dbReference type="Pfam" id="PF03190"/>
    </source>
</evidence>
<dbReference type="EMBL" id="AP017378">
    <property type="protein sequence ID" value="BBD07252.1"/>
    <property type="molecule type" value="Genomic_DNA"/>
</dbReference>
<dbReference type="PANTHER" id="PTHR42899">
    <property type="entry name" value="SPERMATOGENESIS-ASSOCIATED PROTEIN 20"/>
    <property type="match status" value="1"/>
</dbReference>
<accession>A0A2Z6AVH9</accession>
<feature type="domain" description="Spermatogenesis-associated protein 20-like TRX" evidence="1">
    <location>
        <begin position="8"/>
        <end position="168"/>
    </location>
</feature>
<dbReference type="Gene3D" id="1.50.10.10">
    <property type="match status" value="1"/>
</dbReference>
<name>A0A2Z6AVH9_9BACT</name>
<evidence type="ECO:0000313" key="3">
    <source>
        <dbReference type="Proteomes" id="UP000269883"/>
    </source>
</evidence>
<dbReference type="GO" id="GO:0005975">
    <property type="term" value="P:carbohydrate metabolic process"/>
    <property type="evidence" value="ECO:0007669"/>
    <property type="project" value="InterPro"/>
</dbReference>
<dbReference type="Pfam" id="PF03190">
    <property type="entry name" value="Thioredox_DsbH"/>
    <property type="match status" value="1"/>
</dbReference>
<dbReference type="Gene3D" id="3.40.30.10">
    <property type="entry name" value="Glutaredoxin"/>
    <property type="match status" value="1"/>
</dbReference>
<sequence>MTKKQPPNSLIHEKSPYLQQHAHNPVDWKPWGPEAFEIARREDKPVLLSIGYSTCHWCHVMERESFEDDEVATALNETFVCIKADREERPDVDAVYMTACQMITGRGGWPLTALLTPDGLPFLAGTYLPPRNRFGTTGLLELTRAIGEHWAGDRAKLLENSDQMRQHLADYYADSAKGGSPLDGNVSALAEQGLSKRYDVRLGGFSEAPKFPTPFNLTFLLGRYAASGDERLLEMVRHTLTRMRLGGLFDHVGFGFHRYSTDERWLVPHFEKMLYDQAGIATACLELHRVSGNAFLAQTAHEIFEYVLRDLAHPEGGFFAAEDADSEGEEGLFYLWKAQELIDILGVDEAGPLSTLFRVETHGNFRDESTKQPTGLNILHLRNPLEGTDGERWEQNRKKLFEVREQRIRPHRDEKILADWNGQMIATLALGASILNEQTYAEAAARAADFVLQKMCDASGNLLHRWVDGEAAAPGTAEDHAFMIQGLLQLHRTTGDSARLEQAVALQTAMDSTFLDQKGGGYFLSQPDALLPVRPKELHDGPAPSANSQALHNLLDLAELTGNKAWRQQAQTLSNAFADNVRNQPGAYTHFLAGMDRLLAIES</sequence>
<keyword evidence="3" id="KW-1185">Reference proteome</keyword>
<dbReference type="PANTHER" id="PTHR42899:SF1">
    <property type="entry name" value="SPERMATOGENESIS-ASSOCIATED PROTEIN 20"/>
    <property type="match status" value="1"/>
</dbReference>
<proteinExistence type="predicted"/>
<reference evidence="2 3" key="1">
    <citation type="journal article" date="2018" name="Sci. Adv.">
        <title>Multi-heme cytochromes provide a pathway for survival in energy-limited environments.</title>
        <authorList>
            <person name="Deng X."/>
            <person name="Dohmae N."/>
            <person name="Nealson K.H."/>
            <person name="Hashimoto K."/>
            <person name="Okamoto A."/>
        </authorList>
    </citation>
    <scope>NUCLEOTIDE SEQUENCE [LARGE SCALE GENOMIC DNA]</scope>
    <source>
        <strain evidence="2 3">IS5</strain>
    </source>
</reference>
<dbReference type="RefSeq" id="WP_172961602.1">
    <property type="nucleotide sequence ID" value="NZ_AP017378.1"/>
</dbReference>
<protein>
    <recommendedName>
        <fullName evidence="1">Spermatogenesis-associated protein 20-like TRX domain-containing protein</fullName>
    </recommendedName>
</protein>
<dbReference type="Proteomes" id="UP000269883">
    <property type="component" value="Chromosome"/>
</dbReference>
<dbReference type="InterPro" id="IPR004879">
    <property type="entry name" value="Ssp411-like_TRX"/>
</dbReference>
<dbReference type="CDD" id="cd02955">
    <property type="entry name" value="SSP411"/>
    <property type="match status" value="1"/>
</dbReference>
<dbReference type="AlphaFoldDB" id="A0A2Z6AVH9"/>
<dbReference type="InterPro" id="IPR008928">
    <property type="entry name" value="6-hairpin_glycosidase_sf"/>
</dbReference>
<dbReference type="InterPro" id="IPR024705">
    <property type="entry name" value="Ssp411"/>
</dbReference>
<evidence type="ECO:0000313" key="2">
    <source>
        <dbReference type="EMBL" id="BBD07252.1"/>
    </source>
</evidence>
<dbReference type="InterPro" id="IPR012341">
    <property type="entry name" value="6hp_glycosidase-like_sf"/>
</dbReference>
<dbReference type="SUPFAM" id="SSF52833">
    <property type="entry name" value="Thioredoxin-like"/>
    <property type="match status" value="1"/>
</dbReference>